<reference evidence="1 2" key="1">
    <citation type="submission" date="2024-03" db="EMBL/GenBank/DDBJ databases">
        <title>Adaptation during the transition from Ophiocordyceps entomopathogen to insect associate is accompanied by gene loss and intensified selection.</title>
        <authorList>
            <person name="Ward C.M."/>
            <person name="Onetto C.A."/>
            <person name="Borneman A.R."/>
        </authorList>
    </citation>
    <scope>NUCLEOTIDE SEQUENCE [LARGE SCALE GENOMIC DNA]</scope>
    <source>
        <strain evidence="1">AWRI1</strain>
        <tissue evidence="1">Single Adult Female</tissue>
    </source>
</reference>
<protein>
    <submittedName>
        <fullName evidence="1">Uncharacterized protein</fullName>
    </submittedName>
</protein>
<dbReference type="Proteomes" id="UP001367676">
    <property type="component" value="Unassembled WGS sequence"/>
</dbReference>
<comment type="caution">
    <text evidence="1">The sequence shown here is derived from an EMBL/GenBank/DDBJ whole genome shotgun (WGS) entry which is preliminary data.</text>
</comment>
<evidence type="ECO:0000313" key="1">
    <source>
        <dbReference type="EMBL" id="KAK7584126.1"/>
    </source>
</evidence>
<keyword evidence="2" id="KW-1185">Reference proteome</keyword>
<organism evidence="1 2">
    <name type="scientific">Parthenolecanium corni</name>
    <dbReference type="NCBI Taxonomy" id="536013"/>
    <lineage>
        <taxon>Eukaryota</taxon>
        <taxon>Metazoa</taxon>
        <taxon>Ecdysozoa</taxon>
        <taxon>Arthropoda</taxon>
        <taxon>Hexapoda</taxon>
        <taxon>Insecta</taxon>
        <taxon>Pterygota</taxon>
        <taxon>Neoptera</taxon>
        <taxon>Paraneoptera</taxon>
        <taxon>Hemiptera</taxon>
        <taxon>Sternorrhyncha</taxon>
        <taxon>Coccoidea</taxon>
        <taxon>Coccidae</taxon>
        <taxon>Parthenolecanium</taxon>
    </lineage>
</organism>
<dbReference type="AlphaFoldDB" id="A0AAN9TF55"/>
<evidence type="ECO:0000313" key="2">
    <source>
        <dbReference type="Proteomes" id="UP001367676"/>
    </source>
</evidence>
<gene>
    <name evidence="1" type="ORF">V9T40_005089</name>
</gene>
<dbReference type="EMBL" id="JBBCAQ010000032">
    <property type="protein sequence ID" value="KAK7584126.1"/>
    <property type="molecule type" value="Genomic_DNA"/>
</dbReference>
<accession>A0AAN9TF55</accession>
<sequence>MSGQDMKAAFGKLDDRIQKIRRIQNIIENCKHRKFRLLYSVSRCLTRGSKLRSRFKLGPFEGSTQSLKKKCKKAVAVIQKQTEKGRKLLAALDKREKELKKEISFLENQTEMRRMDRLSTEELLEMCPPQYTDAYCSILAGWILEDIMESNGVQLSEIPDEDLKNKMSDFIDGKNDYLRALFEGNFN</sequence>
<name>A0AAN9TF55_9HEMI</name>
<proteinExistence type="predicted"/>